<protein>
    <recommendedName>
        <fullName evidence="4">DUF3102 domain-containing protein</fullName>
    </recommendedName>
</protein>
<dbReference type="RefSeq" id="WP_175276874.1">
    <property type="nucleotide sequence ID" value="NZ_CP054836.1"/>
</dbReference>
<dbReference type="AlphaFoldDB" id="A0A6N1VI23"/>
<evidence type="ECO:0008006" key="4">
    <source>
        <dbReference type="Google" id="ProtNLM"/>
    </source>
</evidence>
<name>A0A6N1VI23_9HYPH</name>
<dbReference type="Proteomes" id="UP000509367">
    <property type="component" value="Chromosome"/>
</dbReference>
<feature type="compositionally biased region" description="Basic and acidic residues" evidence="1">
    <location>
        <begin position="1"/>
        <end position="11"/>
    </location>
</feature>
<accession>A0A6N1VI23</accession>
<dbReference type="EMBL" id="CP054836">
    <property type="protein sequence ID" value="QKV18982.1"/>
    <property type="molecule type" value="Genomic_DNA"/>
</dbReference>
<reference evidence="2 3" key="1">
    <citation type="submission" date="2020-06" db="EMBL/GenBank/DDBJ databases">
        <title>Oricola thermophila sp. nov. isolated from a tidal sediments.</title>
        <authorList>
            <person name="Kwon K.K."/>
            <person name="Yang S.-H."/>
            <person name="Park M.-J."/>
        </authorList>
    </citation>
    <scope>NUCLEOTIDE SEQUENCE [LARGE SCALE GENOMIC DNA]</scope>
    <source>
        <strain evidence="2 3">MEBiC13590</strain>
    </source>
</reference>
<feature type="region of interest" description="Disordered" evidence="1">
    <location>
        <begin position="1"/>
        <end position="82"/>
    </location>
</feature>
<sequence>MNEIPYSHEIESASGALSSETAREEIVKAKKAAGRSAARKRGSARKGADGPAERVAVDSALSAGEGQAASVDGGEPPMSDDELVEALPGVSPADRRKVEKIVERYHAFGRKTTEAAYEIGAMLHEVKGYMPNDALWRKWVKRKCEMTPRSAENYISLPTKLSDYRERAIENRVPPAALYAMANAEAEVIEDLMGRYERGQRPTVSEVKAFVNGSASTSEEAAPDPADVGGLTGLKALGMAKVRTGAKVFADRISGILDAIEPALEPHWRGKRVGKSALAKAVQYEARRARSELQSVAVFVEPNEHGPQWLVHPVIFPSDSGWRNVADTLYRLGGVESWPAADKLGSWLVDDVIPTLEWAIGRKPKAGDAAETEAQTATKAG</sequence>
<proteinExistence type="predicted"/>
<evidence type="ECO:0000256" key="1">
    <source>
        <dbReference type="SAM" id="MobiDB-lite"/>
    </source>
</evidence>
<gene>
    <name evidence="2" type="ORF">HTY61_11225</name>
</gene>
<evidence type="ECO:0000313" key="3">
    <source>
        <dbReference type="Proteomes" id="UP000509367"/>
    </source>
</evidence>
<evidence type="ECO:0000313" key="2">
    <source>
        <dbReference type="EMBL" id="QKV18982.1"/>
    </source>
</evidence>
<keyword evidence="3" id="KW-1185">Reference proteome</keyword>
<feature type="compositionally biased region" description="Basic and acidic residues" evidence="1">
    <location>
        <begin position="46"/>
        <end position="56"/>
    </location>
</feature>
<organism evidence="2 3">
    <name type="scientific">Oricola thermophila</name>
    <dbReference type="NCBI Taxonomy" id="2742145"/>
    <lineage>
        <taxon>Bacteria</taxon>
        <taxon>Pseudomonadati</taxon>
        <taxon>Pseudomonadota</taxon>
        <taxon>Alphaproteobacteria</taxon>
        <taxon>Hyphomicrobiales</taxon>
        <taxon>Ahrensiaceae</taxon>
        <taxon>Oricola</taxon>
    </lineage>
</organism>
<dbReference type="KEGG" id="orm:HTY61_11225"/>
<feature type="compositionally biased region" description="Basic residues" evidence="1">
    <location>
        <begin position="29"/>
        <end position="44"/>
    </location>
</feature>